<dbReference type="PROSITE" id="PS50262">
    <property type="entry name" value="G_PROTEIN_RECEP_F1_2"/>
    <property type="match status" value="1"/>
</dbReference>
<dbReference type="GO" id="GO:0005549">
    <property type="term" value="F:odorant binding"/>
    <property type="evidence" value="ECO:0007669"/>
    <property type="project" value="TreeGrafter"/>
</dbReference>
<feature type="transmembrane region" description="Helical" evidence="14">
    <location>
        <begin position="279"/>
        <end position="299"/>
    </location>
</feature>
<dbReference type="STRING" id="8154.ENSACLP00000030702"/>
<proteinExistence type="inferred from homology"/>
<dbReference type="PANTHER" id="PTHR26451:SF885">
    <property type="entry name" value="OLFACTORY RECEPTOR"/>
    <property type="match status" value="1"/>
</dbReference>
<dbReference type="Proteomes" id="UP000265100">
    <property type="component" value="Chromosome 16"/>
</dbReference>
<dbReference type="SUPFAM" id="SSF81321">
    <property type="entry name" value="Family A G protein-coupled receptor-like"/>
    <property type="match status" value="1"/>
</dbReference>
<evidence type="ECO:0000259" key="15">
    <source>
        <dbReference type="PROSITE" id="PS50262"/>
    </source>
</evidence>
<feature type="transmembrane region" description="Helical" evidence="14">
    <location>
        <begin position="249"/>
        <end position="273"/>
    </location>
</feature>
<evidence type="ECO:0000313" key="17">
    <source>
        <dbReference type="Proteomes" id="UP000265100"/>
    </source>
</evidence>
<keyword evidence="10 13" id="KW-0675">Receptor</keyword>
<keyword evidence="2 14" id="KW-1003">Cell membrane</keyword>
<evidence type="ECO:0000256" key="8">
    <source>
        <dbReference type="ARBA" id="ARBA00023136"/>
    </source>
</evidence>
<evidence type="ECO:0000256" key="6">
    <source>
        <dbReference type="ARBA" id="ARBA00022989"/>
    </source>
</evidence>
<reference evidence="16" key="4">
    <citation type="submission" date="2025-09" db="UniProtKB">
        <authorList>
            <consortium name="Ensembl"/>
        </authorList>
    </citation>
    <scope>IDENTIFICATION</scope>
</reference>
<comment type="subcellular location">
    <subcellularLocation>
        <location evidence="1 14">Cell membrane</location>
        <topology evidence="1 14">Multi-pass membrane protein</topology>
    </subcellularLocation>
</comment>
<keyword evidence="7 13" id="KW-0297">G-protein coupled receptor</keyword>
<dbReference type="InterPro" id="IPR000276">
    <property type="entry name" value="GPCR_Rhodpsn"/>
</dbReference>
<dbReference type="Ensembl" id="ENSACLT00000031419.2">
    <property type="protein sequence ID" value="ENSACLP00000030702.2"/>
    <property type="gene ID" value="ENSACLG00000038179.1"/>
</dbReference>
<keyword evidence="9" id="KW-1015">Disulfide bond</keyword>
<evidence type="ECO:0000256" key="14">
    <source>
        <dbReference type="RuleBase" id="RU363047"/>
    </source>
</evidence>
<keyword evidence="4 13" id="KW-0812">Transmembrane</keyword>
<keyword evidence="8 14" id="KW-0472">Membrane</keyword>
<dbReference type="InterPro" id="IPR052921">
    <property type="entry name" value="GPCR1_Superfamily_Member"/>
</dbReference>
<evidence type="ECO:0000256" key="2">
    <source>
        <dbReference type="ARBA" id="ARBA00022475"/>
    </source>
</evidence>
<evidence type="ECO:0000256" key="5">
    <source>
        <dbReference type="ARBA" id="ARBA00022725"/>
    </source>
</evidence>
<evidence type="ECO:0000256" key="10">
    <source>
        <dbReference type="ARBA" id="ARBA00023170"/>
    </source>
</evidence>
<dbReference type="InterPro" id="IPR017452">
    <property type="entry name" value="GPCR_Rhodpsn_7TM"/>
</dbReference>
<evidence type="ECO:0000256" key="1">
    <source>
        <dbReference type="ARBA" id="ARBA00004651"/>
    </source>
</evidence>
<evidence type="ECO:0000256" key="3">
    <source>
        <dbReference type="ARBA" id="ARBA00022606"/>
    </source>
</evidence>
<dbReference type="Pfam" id="PF13853">
    <property type="entry name" value="7tm_4"/>
    <property type="match status" value="1"/>
</dbReference>
<dbReference type="InterPro" id="IPR000725">
    <property type="entry name" value="Olfact_rcpt"/>
</dbReference>
<dbReference type="GO" id="GO:0004984">
    <property type="term" value="F:olfactory receptor activity"/>
    <property type="evidence" value="ECO:0007669"/>
    <property type="project" value="InterPro"/>
</dbReference>
<dbReference type="OMA" id="VGCICYF"/>
<keyword evidence="6 14" id="KW-1133">Transmembrane helix</keyword>
<evidence type="ECO:0000256" key="4">
    <source>
        <dbReference type="ARBA" id="ARBA00022692"/>
    </source>
</evidence>
<feature type="transmembrane region" description="Helical" evidence="14">
    <location>
        <begin position="147"/>
        <end position="170"/>
    </location>
</feature>
<reference evidence="16 17" key="1">
    <citation type="submission" date="2018-05" db="EMBL/GenBank/DDBJ databases">
        <authorList>
            <person name="Datahose"/>
        </authorList>
    </citation>
    <scope>NUCLEOTIDE SEQUENCE</scope>
</reference>
<dbReference type="GeneTree" id="ENSGT00950000183048"/>
<dbReference type="PANTHER" id="PTHR26451">
    <property type="entry name" value="G_PROTEIN_RECEP_F1_2 DOMAIN-CONTAINING PROTEIN"/>
    <property type="match status" value="1"/>
</dbReference>
<comment type="similarity">
    <text evidence="13">Belongs to the G-protein coupled receptor 1 family.</text>
</comment>
<gene>
    <name evidence="16" type="primary">TAAR1</name>
</gene>
<protein>
    <recommendedName>
        <fullName evidence="14">Olfactory receptor</fullName>
    </recommendedName>
</protein>
<dbReference type="GO" id="GO:0005886">
    <property type="term" value="C:plasma membrane"/>
    <property type="evidence" value="ECO:0007669"/>
    <property type="project" value="UniProtKB-SubCell"/>
</dbReference>
<dbReference type="PROSITE" id="PS00237">
    <property type="entry name" value="G_PROTEIN_RECEP_F1_1"/>
    <property type="match status" value="1"/>
</dbReference>
<evidence type="ECO:0000313" key="16">
    <source>
        <dbReference type="Ensembl" id="ENSACLP00000030702.2"/>
    </source>
</evidence>
<keyword evidence="3 14" id="KW-0716">Sensory transduction</keyword>
<keyword evidence="17" id="KW-1185">Reference proteome</keyword>
<dbReference type="AlphaFoldDB" id="A0A3P8QNS0"/>
<dbReference type="GO" id="GO:0004930">
    <property type="term" value="F:G protein-coupled receptor activity"/>
    <property type="evidence" value="ECO:0007669"/>
    <property type="project" value="UniProtKB-KW"/>
</dbReference>
<accession>A0A3P8QNS0</accession>
<evidence type="ECO:0000256" key="13">
    <source>
        <dbReference type="RuleBase" id="RU000688"/>
    </source>
</evidence>
<keyword evidence="5 14" id="KW-0552">Olfaction</keyword>
<dbReference type="PRINTS" id="PR00237">
    <property type="entry name" value="GPCRRHODOPSN"/>
</dbReference>
<evidence type="ECO:0000256" key="9">
    <source>
        <dbReference type="ARBA" id="ARBA00023157"/>
    </source>
</evidence>
<keyword evidence="12 13" id="KW-0807">Transducer</keyword>
<dbReference type="Gene3D" id="1.20.1070.10">
    <property type="entry name" value="Rhodopsin 7-helix transmembrane proteins"/>
    <property type="match status" value="1"/>
</dbReference>
<dbReference type="FunFam" id="1.20.1070.10:FF:000024">
    <property type="entry name" value="Olfactory receptor"/>
    <property type="match status" value="1"/>
</dbReference>
<feature type="transmembrane region" description="Helical" evidence="14">
    <location>
        <begin position="205"/>
        <end position="228"/>
    </location>
</feature>
<feature type="domain" description="G-protein coupled receptors family 1 profile" evidence="15">
    <location>
        <begin position="47"/>
        <end position="297"/>
    </location>
</feature>
<feature type="transmembrane region" description="Helical" evidence="14">
    <location>
        <begin position="33"/>
        <end position="54"/>
    </location>
</feature>
<organism evidence="16 17">
    <name type="scientific">Astatotilapia calliptera</name>
    <name type="common">Eastern happy</name>
    <name type="synonym">Chromis callipterus</name>
    <dbReference type="NCBI Taxonomy" id="8154"/>
    <lineage>
        <taxon>Eukaryota</taxon>
        <taxon>Metazoa</taxon>
        <taxon>Chordata</taxon>
        <taxon>Craniata</taxon>
        <taxon>Vertebrata</taxon>
        <taxon>Euteleostomi</taxon>
        <taxon>Actinopterygii</taxon>
        <taxon>Neopterygii</taxon>
        <taxon>Teleostei</taxon>
        <taxon>Neoteleostei</taxon>
        <taxon>Acanthomorphata</taxon>
        <taxon>Ovalentaria</taxon>
        <taxon>Cichlomorphae</taxon>
        <taxon>Cichliformes</taxon>
        <taxon>Cichlidae</taxon>
        <taxon>African cichlids</taxon>
        <taxon>Pseudocrenilabrinae</taxon>
        <taxon>Haplochromini</taxon>
        <taxon>Astatotilapia</taxon>
    </lineage>
</organism>
<keyword evidence="11" id="KW-0325">Glycoprotein</keyword>
<sequence>MLKCRKMSSGNSSESVSFVLAAYGNVGAFKYPYFIIILFWYVSICVANAVLIVVIHVDRRLHEPMYILLSNLCVNEINASTSLYPLLLSQMFSDSHEVTLPWCFLQMCCMYTTASAEFCSLAAMAYDRYISICHPLRYNVIMNTERVFMLILVVWMYSFLSFIFSFSFIFRLMFCGNIVNNVYCDHKLIIRLSCSVSVHSFISDIFFVLLSIFIPFSLISVSYMKILAVCRKTSTENKQKAVTTCTPQIVSVSNLFVGCIFHSTDFSLLAAHVPGEVNIILSIYLLICQPMLTPFMYGFNLPKIRQSRTMLLFKRKSISLFSKRVL</sequence>
<reference evidence="17" key="2">
    <citation type="submission" date="2023-03" db="EMBL/GenBank/DDBJ databases">
        <authorList>
            <consortium name="Wellcome Sanger Institute Data Sharing"/>
        </authorList>
    </citation>
    <scope>NUCLEOTIDE SEQUENCE [LARGE SCALE GENOMIC DNA]</scope>
</reference>
<reference evidence="16" key="3">
    <citation type="submission" date="2025-08" db="UniProtKB">
        <authorList>
            <consortium name="Ensembl"/>
        </authorList>
    </citation>
    <scope>IDENTIFICATION</scope>
</reference>
<evidence type="ECO:0000256" key="7">
    <source>
        <dbReference type="ARBA" id="ARBA00023040"/>
    </source>
</evidence>
<name>A0A3P8QNS0_ASTCA</name>
<dbReference type="PRINTS" id="PR00245">
    <property type="entry name" value="OLFACTORYR"/>
</dbReference>
<evidence type="ECO:0000256" key="12">
    <source>
        <dbReference type="ARBA" id="ARBA00023224"/>
    </source>
</evidence>
<evidence type="ECO:0000256" key="11">
    <source>
        <dbReference type="ARBA" id="ARBA00023180"/>
    </source>
</evidence>